<evidence type="ECO:0000256" key="1">
    <source>
        <dbReference type="SAM" id="MobiDB-lite"/>
    </source>
</evidence>
<organism evidence="2">
    <name type="scientific">Timema shepardi</name>
    <name type="common">Walking stick</name>
    <dbReference type="NCBI Taxonomy" id="629360"/>
    <lineage>
        <taxon>Eukaryota</taxon>
        <taxon>Metazoa</taxon>
        <taxon>Ecdysozoa</taxon>
        <taxon>Arthropoda</taxon>
        <taxon>Hexapoda</taxon>
        <taxon>Insecta</taxon>
        <taxon>Pterygota</taxon>
        <taxon>Neoptera</taxon>
        <taxon>Polyneoptera</taxon>
        <taxon>Phasmatodea</taxon>
        <taxon>Timematodea</taxon>
        <taxon>Timematoidea</taxon>
        <taxon>Timematidae</taxon>
        <taxon>Timema</taxon>
    </lineage>
</organism>
<protein>
    <submittedName>
        <fullName evidence="2">Uncharacterized protein</fullName>
    </submittedName>
</protein>
<name>A0A7R9B2K1_TIMSH</name>
<dbReference type="EMBL" id="OC004420">
    <property type="protein sequence ID" value="CAD7264451.1"/>
    <property type="molecule type" value="Genomic_DNA"/>
</dbReference>
<feature type="region of interest" description="Disordered" evidence="1">
    <location>
        <begin position="64"/>
        <end position="87"/>
    </location>
</feature>
<proteinExistence type="predicted"/>
<accession>A0A7R9B2K1</accession>
<dbReference type="AlphaFoldDB" id="A0A7R9B2K1"/>
<reference evidence="2" key="1">
    <citation type="submission" date="2020-11" db="EMBL/GenBank/DDBJ databases">
        <authorList>
            <person name="Tran Van P."/>
        </authorList>
    </citation>
    <scope>NUCLEOTIDE SEQUENCE</scope>
</reference>
<evidence type="ECO:0000313" key="2">
    <source>
        <dbReference type="EMBL" id="CAD7264451.1"/>
    </source>
</evidence>
<gene>
    <name evidence="2" type="ORF">TSIB3V08_LOCUS8501</name>
</gene>
<sequence length="229" mass="25200">MATYGHHRIWPRQASIIYRKGISPVDTTQVYLDKANLDAARASLEHYLDRVNYSSQPTWMGRHTEQEDEINQNQKESKTEDDTISSHSVDSDVISLNAESSCPITVSENSGEPIDDSGNNITPHTAIANVGPPKPGCSGFKTPKSSFPYHVPSSPLEDAYNQRFDNIHTSMSPSLSNTPSTSPLVTHLKPGPEYNEVLHSTHHLLTENSADENSLLNVAIRSIGGLEHD</sequence>